<dbReference type="PROSITE" id="PS50294">
    <property type="entry name" value="WD_REPEATS_REGION"/>
    <property type="match status" value="8"/>
</dbReference>
<keyword evidence="2" id="KW-0677">Repeat</keyword>
<dbReference type="PROSITE" id="PS50082">
    <property type="entry name" value="WD_REPEATS_2"/>
    <property type="match status" value="8"/>
</dbReference>
<evidence type="ECO:0000256" key="1">
    <source>
        <dbReference type="ARBA" id="ARBA00022574"/>
    </source>
</evidence>
<dbReference type="EMBL" id="KV417666">
    <property type="protein sequence ID" value="KZP11259.1"/>
    <property type="molecule type" value="Genomic_DNA"/>
</dbReference>
<feature type="repeat" description="WD" evidence="3">
    <location>
        <begin position="56"/>
        <end position="97"/>
    </location>
</feature>
<dbReference type="STRING" id="436010.A0A166A531"/>
<evidence type="ECO:0000313" key="4">
    <source>
        <dbReference type="EMBL" id="KZP11259.1"/>
    </source>
</evidence>
<dbReference type="SMART" id="SM00320">
    <property type="entry name" value="WD40"/>
    <property type="match status" value="11"/>
</dbReference>
<dbReference type="CDD" id="cd00200">
    <property type="entry name" value="WD40"/>
    <property type="match status" value="1"/>
</dbReference>
<evidence type="ECO:0000313" key="5">
    <source>
        <dbReference type="Proteomes" id="UP000076532"/>
    </source>
</evidence>
<gene>
    <name evidence="4" type="ORF">FIBSPDRAFT_190087</name>
</gene>
<organism evidence="4 5">
    <name type="scientific">Athelia psychrophila</name>
    <dbReference type="NCBI Taxonomy" id="1759441"/>
    <lineage>
        <taxon>Eukaryota</taxon>
        <taxon>Fungi</taxon>
        <taxon>Dikarya</taxon>
        <taxon>Basidiomycota</taxon>
        <taxon>Agaricomycotina</taxon>
        <taxon>Agaricomycetes</taxon>
        <taxon>Agaricomycetidae</taxon>
        <taxon>Atheliales</taxon>
        <taxon>Atheliaceae</taxon>
        <taxon>Athelia</taxon>
    </lineage>
</organism>
<feature type="repeat" description="WD" evidence="3">
    <location>
        <begin position="417"/>
        <end position="458"/>
    </location>
</feature>
<name>A0A166A531_9AGAM</name>
<dbReference type="PANTHER" id="PTHR22847:SF637">
    <property type="entry name" value="WD REPEAT DOMAIN 5B"/>
    <property type="match status" value="1"/>
</dbReference>
<dbReference type="OrthoDB" id="3027122at2759"/>
<dbReference type="Pfam" id="PF00400">
    <property type="entry name" value="WD40"/>
    <property type="match status" value="10"/>
</dbReference>
<keyword evidence="1 3" id="KW-0853">WD repeat</keyword>
<feature type="repeat" description="WD" evidence="3">
    <location>
        <begin position="182"/>
        <end position="214"/>
    </location>
</feature>
<dbReference type="SUPFAM" id="SSF50978">
    <property type="entry name" value="WD40 repeat-like"/>
    <property type="match status" value="2"/>
</dbReference>
<dbReference type="Proteomes" id="UP000076532">
    <property type="component" value="Unassembled WGS sequence"/>
</dbReference>
<evidence type="ECO:0000256" key="3">
    <source>
        <dbReference type="PROSITE-ProRule" id="PRU00221"/>
    </source>
</evidence>
<feature type="repeat" description="WD" evidence="3">
    <location>
        <begin position="98"/>
        <end position="139"/>
    </location>
</feature>
<keyword evidence="5" id="KW-1185">Reference proteome</keyword>
<accession>A0A166A531</accession>
<dbReference type="AlphaFoldDB" id="A0A166A531"/>
<reference evidence="4 5" key="1">
    <citation type="journal article" date="2016" name="Mol. Biol. Evol.">
        <title>Comparative Genomics of Early-Diverging Mushroom-Forming Fungi Provides Insights into the Origins of Lignocellulose Decay Capabilities.</title>
        <authorList>
            <person name="Nagy L.G."/>
            <person name="Riley R."/>
            <person name="Tritt A."/>
            <person name="Adam C."/>
            <person name="Daum C."/>
            <person name="Floudas D."/>
            <person name="Sun H."/>
            <person name="Yadav J.S."/>
            <person name="Pangilinan J."/>
            <person name="Larsson K.H."/>
            <person name="Matsuura K."/>
            <person name="Barry K."/>
            <person name="Labutti K."/>
            <person name="Kuo R."/>
            <person name="Ohm R.A."/>
            <person name="Bhattacharya S.S."/>
            <person name="Shirouzu T."/>
            <person name="Yoshinaga Y."/>
            <person name="Martin F.M."/>
            <person name="Grigoriev I.V."/>
            <person name="Hibbett D.S."/>
        </authorList>
    </citation>
    <scope>NUCLEOTIDE SEQUENCE [LARGE SCALE GENOMIC DNA]</scope>
    <source>
        <strain evidence="4 5">CBS 109695</strain>
    </source>
</reference>
<feature type="repeat" description="WD" evidence="3">
    <location>
        <begin position="140"/>
        <end position="181"/>
    </location>
</feature>
<feature type="repeat" description="WD" evidence="3">
    <location>
        <begin position="224"/>
        <end position="265"/>
    </location>
</feature>
<dbReference type="GO" id="GO:0005634">
    <property type="term" value="C:nucleus"/>
    <property type="evidence" value="ECO:0007669"/>
    <property type="project" value="TreeGrafter"/>
</dbReference>
<feature type="repeat" description="WD" evidence="3">
    <location>
        <begin position="14"/>
        <end position="55"/>
    </location>
</feature>
<dbReference type="GO" id="GO:1990234">
    <property type="term" value="C:transferase complex"/>
    <property type="evidence" value="ECO:0007669"/>
    <property type="project" value="UniProtKB-ARBA"/>
</dbReference>
<protein>
    <submittedName>
        <fullName evidence="4">WD40 repeat-like protein</fullName>
    </submittedName>
</protein>
<dbReference type="InterPro" id="IPR015943">
    <property type="entry name" value="WD40/YVTN_repeat-like_dom_sf"/>
</dbReference>
<proteinExistence type="predicted"/>
<evidence type="ECO:0000256" key="2">
    <source>
        <dbReference type="ARBA" id="ARBA00022737"/>
    </source>
</evidence>
<sequence length="658" mass="71591">MGGPKEWNLCWRIIEGHSSLVWSVVYSPDGTRIASGSIDRTIRIWDAITGAHLNTLEGNSNSVCSVAFSPDGAIIASGSHYHTVLLWDTVTGKRLLVLEGHLETVRSVAYSPNGTRIASGSLDRTIRLWDALSGAHLNTLEGHSSSVHSVAFSPDGAAIASGSLDKTIRLWNAVSGEHLVTLEGHIGAVKSVAYSPDGTRIASGSEDCTIRIWDCTNWKHQKTLKGHRDIVSSVAFSPDRTTIVSASEDRTIRLWDTVSGESLVILEGHSRGVNSVSFSLEGTHIASGSDDDTVRLWVAGDDIHPKRDSKKTSRFLRAFSRFKSTRSLATHDHISNTDSLLFSFTPDASVIVTFPFRGPPVLWDAVTGARLKTLNGDSYRVTKLAFSHKGTIFVSVSYDSETGLLWDTARAQGAKVFISHKSPLLSVTFSPDDTMIASGSEDGEIQLWSAITGGDSATGWEAITGWHRHTLIGDKGPVVSVKFLPEGTRVASGSVNGIQLWDVVHGTPLVTVEMANSMLRSIACSPDGNYLIVASQKAGLELRALCYDGIGEVLKVLKSHKDLPAIWLLFSPEHRDLATDSNPTRQWARADGTNTKYNYFMQDGWVWLVHPRRRLCWVPVACRGSWFVSSNARIAFGTDLGQVIIDFSDVLESSSIQA</sequence>
<dbReference type="InterPro" id="IPR036322">
    <property type="entry name" value="WD40_repeat_dom_sf"/>
</dbReference>
<dbReference type="Gene3D" id="2.130.10.10">
    <property type="entry name" value="YVTN repeat-like/Quinoprotein amine dehydrogenase"/>
    <property type="match status" value="6"/>
</dbReference>
<dbReference type="InterPro" id="IPR020472">
    <property type="entry name" value="WD40_PAC1"/>
</dbReference>
<feature type="repeat" description="WD" evidence="3">
    <location>
        <begin position="266"/>
        <end position="297"/>
    </location>
</feature>
<dbReference type="InterPro" id="IPR001680">
    <property type="entry name" value="WD40_rpt"/>
</dbReference>
<dbReference type="PANTHER" id="PTHR22847">
    <property type="entry name" value="WD40 REPEAT PROTEIN"/>
    <property type="match status" value="1"/>
</dbReference>
<dbReference type="PRINTS" id="PR00320">
    <property type="entry name" value="GPROTEINBRPT"/>
</dbReference>